<dbReference type="STRING" id="1198114.AciX9_1387"/>
<dbReference type="EMBL" id="CP002480">
    <property type="protein sequence ID" value="ADW68446.1"/>
    <property type="molecule type" value="Genomic_DNA"/>
</dbReference>
<dbReference type="Proteomes" id="UP000000343">
    <property type="component" value="Chromosome"/>
</dbReference>
<gene>
    <name evidence="2" type="ordered locus">AciX9_1387</name>
</gene>
<evidence type="ECO:0000256" key="1">
    <source>
        <dbReference type="SAM" id="Phobius"/>
    </source>
</evidence>
<proteinExistence type="predicted"/>
<dbReference type="HOGENOM" id="CLU_3270751_0_0_0"/>
<dbReference type="KEGG" id="acm:AciX9_1387"/>
<feature type="transmembrane region" description="Helical" evidence="1">
    <location>
        <begin position="6"/>
        <end position="29"/>
    </location>
</feature>
<organism evidence="3">
    <name type="scientific">Granulicella tundricola (strain ATCC BAA-1859 / DSM 23138 / MP5ACTX9)</name>
    <dbReference type="NCBI Taxonomy" id="1198114"/>
    <lineage>
        <taxon>Bacteria</taxon>
        <taxon>Pseudomonadati</taxon>
        <taxon>Acidobacteriota</taxon>
        <taxon>Terriglobia</taxon>
        <taxon>Terriglobales</taxon>
        <taxon>Acidobacteriaceae</taxon>
        <taxon>Granulicella</taxon>
    </lineage>
</organism>
<dbReference type="RefSeq" id="WP_013579768.1">
    <property type="nucleotide sequence ID" value="NC_015064.1"/>
</dbReference>
<evidence type="ECO:0000313" key="3">
    <source>
        <dbReference type="Proteomes" id="UP000000343"/>
    </source>
</evidence>
<dbReference type="AlphaFoldDB" id="E8WVJ8"/>
<accession>E8WVJ8</accession>
<name>E8WVJ8_GRATM</name>
<protein>
    <submittedName>
        <fullName evidence="2">Uncharacterized protein</fullName>
    </submittedName>
</protein>
<sequence length="41" mass="4987">MYVLPIVALSWVFGRYVIPWLFYLAVIYGSDRDMFSTHRFR</sequence>
<dbReference type="PaxDb" id="1198114-AciX9_1387"/>
<keyword evidence="1" id="KW-0472">Membrane</keyword>
<keyword evidence="1" id="KW-1133">Transmembrane helix</keyword>
<keyword evidence="1" id="KW-0812">Transmembrane</keyword>
<reference evidence="3" key="1">
    <citation type="submission" date="2011-01" db="EMBL/GenBank/DDBJ databases">
        <title>Complete sequence of chromosome of Acidobacterium sp. MP5ACTX9.</title>
        <authorList>
            <consortium name="US DOE Joint Genome Institute"/>
            <person name="Lucas S."/>
            <person name="Copeland A."/>
            <person name="Lapidus A."/>
            <person name="Cheng J.-F."/>
            <person name="Goodwin L."/>
            <person name="Pitluck S."/>
            <person name="Teshima H."/>
            <person name="Detter J.C."/>
            <person name="Han C."/>
            <person name="Tapia R."/>
            <person name="Land M."/>
            <person name="Hauser L."/>
            <person name="Kyrpides N."/>
            <person name="Ivanova N."/>
            <person name="Ovchinnikova G."/>
            <person name="Pagani I."/>
            <person name="Rawat S.R."/>
            <person name="Mannisto M."/>
            <person name="Haggblom M.M."/>
            <person name="Woyke T."/>
        </authorList>
    </citation>
    <scope>NUCLEOTIDE SEQUENCE [LARGE SCALE GENOMIC DNA]</scope>
    <source>
        <strain evidence="3">MP5ACTX9</strain>
    </source>
</reference>
<keyword evidence="3" id="KW-1185">Reference proteome</keyword>
<evidence type="ECO:0000313" key="2">
    <source>
        <dbReference type="EMBL" id="ADW68446.1"/>
    </source>
</evidence>